<gene>
    <name evidence="1" type="ORF">F511_06919</name>
</gene>
<dbReference type="AlphaFoldDB" id="A0A2Z7B8N2"/>
<evidence type="ECO:0000313" key="2">
    <source>
        <dbReference type="Proteomes" id="UP000250235"/>
    </source>
</evidence>
<name>A0A2Z7B8N2_9LAMI</name>
<organism evidence="1 2">
    <name type="scientific">Dorcoceras hygrometricum</name>
    <dbReference type="NCBI Taxonomy" id="472368"/>
    <lineage>
        <taxon>Eukaryota</taxon>
        <taxon>Viridiplantae</taxon>
        <taxon>Streptophyta</taxon>
        <taxon>Embryophyta</taxon>
        <taxon>Tracheophyta</taxon>
        <taxon>Spermatophyta</taxon>
        <taxon>Magnoliopsida</taxon>
        <taxon>eudicotyledons</taxon>
        <taxon>Gunneridae</taxon>
        <taxon>Pentapetalae</taxon>
        <taxon>asterids</taxon>
        <taxon>lamiids</taxon>
        <taxon>Lamiales</taxon>
        <taxon>Gesneriaceae</taxon>
        <taxon>Didymocarpoideae</taxon>
        <taxon>Trichosporeae</taxon>
        <taxon>Loxocarpinae</taxon>
        <taxon>Dorcoceras</taxon>
    </lineage>
</organism>
<dbReference type="Proteomes" id="UP000250235">
    <property type="component" value="Unassembled WGS sequence"/>
</dbReference>
<reference evidence="1 2" key="1">
    <citation type="journal article" date="2015" name="Proc. Natl. Acad. Sci. U.S.A.">
        <title>The resurrection genome of Boea hygrometrica: A blueprint for survival of dehydration.</title>
        <authorList>
            <person name="Xiao L."/>
            <person name="Yang G."/>
            <person name="Zhang L."/>
            <person name="Yang X."/>
            <person name="Zhao S."/>
            <person name="Ji Z."/>
            <person name="Zhou Q."/>
            <person name="Hu M."/>
            <person name="Wang Y."/>
            <person name="Chen M."/>
            <person name="Xu Y."/>
            <person name="Jin H."/>
            <person name="Xiao X."/>
            <person name="Hu G."/>
            <person name="Bao F."/>
            <person name="Hu Y."/>
            <person name="Wan P."/>
            <person name="Li L."/>
            <person name="Deng X."/>
            <person name="Kuang T."/>
            <person name="Xiang C."/>
            <person name="Zhu J.K."/>
            <person name="Oliver M.J."/>
            <person name="He Y."/>
        </authorList>
    </citation>
    <scope>NUCLEOTIDE SEQUENCE [LARGE SCALE GENOMIC DNA]</scope>
    <source>
        <strain evidence="2">cv. XS01</strain>
    </source>
</reference>
<keyword evidence="2" id="KW-1185">Reference proteome</keyword>
<dbReference type="EMBL" id="KV010193">
    <property type="protein sequence ID" value="KZV28050.1"/>
    <property type="molecule type" value="Genomic_DNA"/>
</dbReference>
<evidence type="ECO:0000313" key="1">
    <source>
        <dbReference type="EMBL" id="KZV28050.1"/>
    </source>
</evidence>
<sequence length="271" mass="30771">MVKRLETSPHDPLRITDSACKNQSIMVSVQYGPFNSNIPNRSTTIGKSRVARDPITMHTSWRSNSEIACVISLYLRSQRPKEIKPLRAIPAKAAQDSIPEAAKEEAEIAQQEGISITADEDPIPEDVWTPSGGDSLGAEAHDESVNGGKAFGPHLRILLYTEVILSFISMRDSHHRQYPDFTYHLFFNRLQKDIGGHQSATSLDIMSDDQRFVKYDFQLFNKVFYCKMNDLLDSMNQAQILMKSRIVRDMNGNHQKLSDEVILSVLKWLKY</sequence>
<accession>A0A2Z7B8N2</accession>
<proteinExistence type="predicted"/>
<protein>
    <submittedName>
        <fullName evidence="1">Uncharacterized protein</fullName>
    </submittedName>
</protein>